<feature type="region of interest" description="Disordered" evidence="1">
    <location>
        <begin position="139"/>
        <end position="179"/>
    </location>
</feature>
<evidence type="ECO:0000313" key="2">
    <source>
        <dbReference type="EMBL" id="KAL0504544.1"/>
    </source>
</evidence>
<proteinExistence type="predicted"/>
<gene>
    <name evidence="2" type="ORF">Q4I31_003874</name>
</gene>
<name>A0AAW3AGE7_9TRYP</name>
<evidence type="ECO:0000313" key="3">
    <source>
        <dbReference type="Proteomes" id="UP001500131"/>
    </source>
</evidence>
<dbReference type="EMBL" id="JBAMZK010000024">
    <property type="protein sequence ID" value="KAL0504544.1"/>
    <property type="molecule type" value="Genomic_DNA"/>
</dbReference>
<accession>A0AAW3AGE7</accession>
<feature type="compositionally biased region" description="Basic and acidic residues" evidence="1">
    <location>
        <begin position="361"/>
        <end position="373"/>
    </location>
</feature>
<protein>
    <submittedName>
        <fullName evidence="2">Uncharacterized protein</fullName>
    </submittedName>
</protein>
<reference evidence="2 3" key="1">
    <citation type="submission" date="2024-02" db="EMBL/GenBank/DDBJ databases">
        <title>FIRST GENOME SEQUENCES OF Leishmania (Viannia) shawi, Leishmania (Viannia) lindenbergi AND Leishmania (Viannia) utingensis.</title>
        <authorList>
            <person name="Resadore F."/>
            <person name="Custodio M.G.F."/>
            <person name="Boite M.C."/>
            <person name="Cupolillo E."/>
            <person name="Ferreira G.E.M."/>
        </authorList>
    </citation>
    <scope>NUCLEOTIDE SEQUENCE [LARGE SCALE GENOMIC DNA]</scope>
    <source>
        <strain evidence="2 3">MHOM/BR/1966/M15733</strain>
    </source>
</reference>
<dbReference type="Proteomes" id="UP001500131">
    <property type="component" value="Unassembled WGS sequence"/>
</dbReference>
<dbReference type="AlphaFoldDB" id="A0AAW3AGE7"/>
<evidence type="ECO:0000256" key="1">
    <source>
        <dbReference type="SAM" id="MobiDB-lite"/>
    </source>
</evidence>
<sequence>MYDPADMHVIDSVKNHSPPSSLLHHQPHRLYPPPRSALSPIVFRNPFFSFPAFFLARHLSPPRNGIELHPQTFPSNPPVGHRGTWNTEEETLPVLASFSLLFSWPCLFSDALPSSYSSAMSVHAVEESDVGLPNMQLEHHEQAAQQQPRPEPSNAPTQVCIDKTVSPSPSAKRHRFEEQAPKDISADAVHVIDLKEDAHLEHAGRASATVALQDDHTGFADAPVGDAAAVVDVSCSTLCAESDVTGVSDETLAEPDLATDPACVEEKCALTLSVCELETSSHAQLSQVMPRAERKDIPVQPLLMEDGNAALPSLYQCTNKEEAVVSPLPVLTEALTHLSQAEGTTESGAIAHDSDTIGTEDASRCEAEEKPCCDTEAGPVADTANASEVASRIPVEGEKDSLRSARSSGAATPPPSLAAVDEYPKEASKHLTFASDALPQSLSQRGS</sequence>
<keyword evidence="3" id="KW-1185">Reference proteome</keyword>
<feature type="region of interest" description="Disordered" evidence="1">
    <location>
        <begin position="341"/>
        <end position="418"/>
    </location>
</feature>
<organism evidence="2 3">
    <name type="scientific">Leishmania lindenbergi</name>
    <dbReference type="NCBI Taxonomy" id="651832"/>
    <lineage>
        <taxon>Eukaryota</taxon>
        <taxon>Discoba</taxon>
        <taxon>Euglenozoa</taxon>
        <taxon>Kinetoplastea</taxon>
        <taxon>Metakinetoplastina</taxon>
        <taxon>Trypanosomatida</taxon>
        <taxon>Trypanosomatidae</taxon>
        <taxon>Leishmaniinae</taxon>
        <taxon>Leishmania</taxon>
    </lineage>
</organism>
<comment type="caution">
    <text evidence="2">The sequence shown here is derived from an EMBL/GenBank/DDBJ whole genome shotgun (WGS) entry which is preliminary data.</text>
</comment>